<accession>F7X004</accession>
<protein>
    <submittedName>
        <fullName evidence="1">Uncharacterized protein</fullName>
    </submittedName>
</protein>
<evidence type="ECO:0000313" key="2">
    <source>
        <dbReference type="Proteomes" id="UP000009045"/>
    </source>
</evidence>
<dbReference type="EMBL" id="CP001830">
    <property type="protein sequence ID" value="AEH77947.1"/>
    <property type="molecule type" value="Genomic_DNA"/>
</dbReference>
<sequence>MVNQAVAQSAQGGYYRLASYAETDDIRVTGRRSE</sequence>
<dbReference type="AlphaFoldDB" id="F7X004"/>
<reference evidence="1 2" key="1">
    <citation type="journal article" date="2011" name="J. Biotechnol.">
        <title>The complete genome sequence of the dominant Sinorhizobium meliloti field isolate SM11 extends the S. meliloti pan-genome.</title>
        <authorList>
            <person name="Schneiker-Bekel S."/>
            <person name="Wibberg D."/>
            <person name="Bekel T."/>
            <person name="Blom J."/>
            <person name="Linke B."/>
            <person name="Neuweger H."/>
            <person name="Stiens M."/>
            <person name="Vorholter F.J."/>
            <person name="Weidner S."/>
            <person name="Goesmann A."/>
            <person name="Puhler A."/>
            <person name="Schluter A."/>
        </authorList>
    </citation>
    <scope>NUCLEOTIDE SEQUENCE [LARGE SCALE GENOMIC DNA]</scope>
    <source>
        <strain evidence="1 2">SM11</strain>
    </source>
</reference>
<gene>
    <name evidence="1" type="ordered locus">SM11_chr0668</name>
</gene>
<proteinExistence type="predicted"/>
<evidence type="ECO:0000313" key="1">
    <source>
        <dbReference type="EMBL" id="AEH77947.1"/>
    </source>
</evidence>
<dbReference type="Proteomes" id="UP000009045">
    <property type="component" value="Chromosome"/>
</dbReference>
<organism evidence="1 2">
    <name type="scientific">Sinorhizobium meliloti (strain SM11)</name>
    <dbReference type="NCBI Taxonomy" id="707241"/>
    <lineage>
        <taxon>Bacteria</taxon>
        <taxon>Pseudomonadati</taxon>
        <taxon>Pseudomonadota</taxon>
        <taxon>Alphaproteobacteria</taxon>
        <taxon>Hyphomicrobiales</taxon>
        <taxon>Rhizobiaceae</taxon>
        <taxon>Sinorhizobium/Ensifer group</taxon>
        <taxon>Sinorhizobium</taxon>
    </lineage>
</organism>
<name>F7X004_SINMM</name>
<dbReference type="HOGENOM" id="CLU_3376042_0_0_5"/>
<dbReference type="KEGG" id="smx:SM11_chr0668"/>